<evidence type="ECO:0000313" key="4">
    <source>
        <dbReference type="EMBL" id="AWV87882.1"/>
    </source>
</evidence>
<evidence type="ECO:0000313" key="5">
    <source>
        <dbReference type="Proteomes" id="UP000249799"/>
    </source>
</evidence>
<dbReference type="Pfam" id="PF07963">
    <property type="entry name" value="N_methyl"/>
    <property type="match status" value="1"/>
</dbReference>
<sequence length="178" mass="19745">MSAQTHPENRTQTFNRSPINGANPMTHMTPQNTETQDLNTLEGRLAARPRMADVIRNTKGMTLVEIMIVVTIMASIMGVVGFFVFGALDEANKKEAIIQIGNYEQLVNTYYLTTDPHSLPDSLEDLATKKRLAESIKPDPWGTPYIYKKLGGREFEIISAGPDLTEGTEDDISSKAKE</sequence>
<keyword evidence="2" id="KW-1133">Transmembrane helix</keyword>
<keyword evidence="2" id="KW-0812">Transmembrane</keyword>
<feature type="region of interest" description="Disordered" evidence="1">
    <location>
        <begin position="1"/>
        <end position="32"/>
    </location>
</feature>
<dbReference type="OrthoDB" id="9795612at2"/>
<keyword evidence="2" id="KW-0472">Membrane</keyword>
<feature type="compositionally biased region" description="Polar residues" evidence="1">
    <location>
        <begin position="1"/>
        <end position="20"/>
    </location>
</feature>
<dbReference type="Gene3D" id="3.30.700.10">
    <property type="entry name" value="Glycoprotein, Type 4 Pilin"/>
    <property type="match status" value="1"/>
</dbReference>
<dbReference type="InterPro" id="IPR013545">
    <property type="entry name" value="T2SS_protein-GspG_C"/>
</dbReference>
<evidence type="ECO:0000259" key="3">
    <source>
        <dbReference type="Pfam" id="PF08334"/>
    </source>
</evidence>
<keyword evidence="5" id="KW-1185">Reference proteome</keyword>
<dbReference type="Pfam" id="PF08334">
    <property type="entry name" value="T2SSG"/>
    <property type="match status" value="1"/>
</dbReference>
<feature type="domain" description="Type II secretion system protein GspG C-terminal" evidence="3">
    <location>
        <begin position="84"/>
        <end position="172"/>
    </location>
</feature>
<evidence type="ECO:0000256" key="1">
    <source>
        <dbReference type="SAM" id="MobiDB-lite"/>
    </source>
</evidence>
<dbReference type="SUPFAM" id="SSF54523">
    <property type="entry name" value="Pili subunits"/>
    <property type="match status" value="1"/>
</dbReference>
<organism evidence="4 5">
    <name type="scientific">Bradymonas sediminis</name>
    <dbReference type="NCBI Taxonomy" id="1548548"/>
    <lineage>
        <taxon>Bacteria</taxon>
        <taxon>Deltaproteobacteria</taxon>
        <taxon>Bradymonadales</taxon>
        <taxon>Bradymonadaceae</taxon>
        <taxon>Bradymonas</taxon>
    </lineage>
</organism>
<accession>A0A2Z4FG34</accession>
<dbReference type="KEGG" id="bsed:DN745_00485"/>
<name>A0A2Z4FG34_9DELT</name>
<dbReference type="EMBL" id="CP030032">
    <property type="protein sequence ID" value="AWV87882.1"/>
    <property type="molecule type" value="Genomic_DNA"/>
</dbReference>
<dbReference type="InterPro" id="IPR012902">
    <property type="entry name" value="N_methyl_site"/>
</dbReference>
<proteinExistence type="predicted"/>
<protein>
    <recommendedName>
        <fullName evidence="3">Type II secretion system protein GspG C-terminal domain-containing protein</fullName>
    </recommendedName>
</protein>
<evidence type="ECO:0000256" key="2">
    <source>
        <dbReference type="SAM" id="Phobius"/>
    </source>
</evidence>
<dbReference type="PROSITE" id="PS00409">
    <property type="entry name" value="PROKAR_NTER_METHYL"/>
    <property type="match status" value="1"/>
</dbReference>
<reference evidence="4 5" key="1">
    <citation type="submission" date="2018-06" db="EMBL/GenBank/DDBJ databases">
        <title>Lujinxingia sediminis gen. nov. sp. nov., a new facultative anaerobic member of the class Deltaproteobacteria, and proposal of Lujinxingaceae fam. nov.</title>
        <authorList>
            <person name="Guo L.-Y."/>
            <person name="Li C.-M."/>
            <person name="Wang S."/>
            <person name="Du Z.-J."/>
        </authorList>
    </citation>
    <scope>NUCLEOTIDE SEQUENCE [LARGE SCALE GENOMIC DNA]</scope>
    <source>
        <strain evidence="4 5">FA350</strain>
    </source>
</reference>
<gene>
    <name evidence="4" type="ORF">DN745_00485</name>
</gene>
<dbReference type="InterPro" id="IPR045584">
    <property type="entry name" value="Pilin-like"/>
</dbReference>
<dbReference type="Proteomes" id="UP000249799">
    <property type="component" value="Chromosome"/>
</dbReference>
<dbReference type="AlphaFoldDB" id="A0A2Z4FG34"/>
<dbReference type="NCBIfam" id="TIGR02532">
    <property type="entry name" value="IV_pilin_GFxxxE"/>
    <property type="match status" value="1"/>
</dbReference>
<feature type="transmembrane region" description="Helical" evidence="2">
    <location>
        <begin position="66"/>
        <end position="88"/>
    </location>
</feature>